<dbReference type="EMBL" id="CP118605">
    <property type="protein sequence ID" value="WGL15021.1"/>
    <property type="molecule type" value="Genomic_DNA"/>
</dbReference>
<reference evidence="1 2" key="1">
    <citation type="submission" date="2023-02" db="EMBL/GenBank/DDBJ databases">
        <title>Description and genomic characterization of Microbulbifer bruguierae sp. nov., isolated from the sediment of mangrove plant Bruguiera sexangula.</title>
        <authorList>
            <person name="Long M."/>
        </authorList>
    </citation>
    <scope>NUCLEOTIDE SEQUENCE [LARGE SCALE GENOMIC DNA]</scope>
    <source>
        <strain evidence="1 2">H12</strain>
    </source>
</reference>
<gene>
    <name evidence="1" type="ORF">PVT68_09535</name>
</gene>
<evidence type="ECO:0000313" key="1">
    <source>
        <dbReference type="EMBL" id="WGL15021.1"/>
    </source>
</evidence>
<organism evidence="1 2">
    <name type="scientific">Microbulbifer bruguierae</name>
    <dbReference type="NCBI Taxonomy" id="3029061"/>
    <lineage>
        <taxon>Bacteria</taxon>
        <taxon>Pseudomonadati</taxon>
        <taxon>Pseudomonadota</taxon>
        <taxon>Gammaproteobacteria</taxon>
        <taxon>Cellvibrionales</taxon>
        <taxon>Microbulbiferaceae</taxon>
        <taxon>Microbulbifer</taxon>
    </lineage>
</organism>
<evidence type="ECO:0000313" key="2">
    <source>
        <dbReference type="Proteomes" id="UP001236500"/>
    </source>
</evidence>
<accession>A0ABY8N7Z9</accession>
<proteinExistence type="predicted"/>
<dbReference type="RefSeq" id="WP_280317496.1">
    <property type="nucleotide sequence ID" value="NZ_CP118605.1"/>
</dbReference>
<keyword evidence="2" id="KW-1185">Reference proteome</keyword>
<sequence length="87" mass="9995">MLNILTQGAIPSLSSEELDQRNIHNLTSLWRAMGAEPLAEYPEFYVCNGWPNRLWRAPRCCFKPVRSWAFTRLAYRRISAVAASPAR</sequence>
<dbReference type="Proteomes" id="UP001236500">
    <property type="component" value="Chromosome"/>
</dbReference>
<name>A0ABY8N7Z9_9GAMM</name>
<protein>
    <submittedName>
        <fullName evidence="1">Uncharacterized protein</fullName>
    </submittedName>
</protein>